<dbReference type="EMBL" id="CAIIXF020000005">
    <property type="protein sequence ID" value="CAH1784094.1"/>
    <property type="molecule type" value="Genomic_DNA"/>
</dbReference>
<comment type="similarity">
    <text evidence="4">Belongs to the TMEM43 family.</text>
</comment>
<dbReference type="InterPro" id="IPR012430">
    <property type="entry name" value="TMEM43_fam"/>
</dbReference>
<dbReference type="AlphaFoldDB" id="A0A8J1T7T4"/>
<dbReference type="PANTHER" id="PTHR13416">
    <property type="match status" value="1"/>
</dbReference>
<name>A0A8J1T7T4_OWEFU</name>
<dbReference type="OrthoDB" id="410725at2759"/>
<dbReference type="PANTHER" id="PTHR13416:SF2">
    <property type="entry name" value="TRANSMEMBRANE PROTEIN 43"/>
    <property type="match status" value="1"/>
</dbReference>
<evidence type="ECO:0000313" key="11">
    <source>
        <dbReference type="Proteomes" id="UP000749559"/>
    </source>
</evidence>
<evidence type="ECO:0000256" key="8">
    <source>
        <dbReference type="ARBA" id="ARBA00023136"/>
    </source>
</evidence>
<keyword evidence="5" id="KW-0812">Transmembrane</keyword>
<keyword evidence="9" id="KW-0539">Nucleus</keyword>
<keyword evidence="11" id="KW-1185">Reference proteome</keyword>
<dbReference type="GO" id="GO:0005789">
    <property type="term" value="C:endoplasmic reticulum membrane"/>
    <property type="evidence" value="ECO:0007669"/>
    <property type="project" value="UniProtKB-SubCell"/>
</dbReference>
<feature type="non-terminal residue" evidence="10">
    <location>
        <position position="398"/>
    </location>
</feature>
<evidence type="ECO:0000256" key="7">
    <source>
        <dbReference type="ARBA" id="ARBA00022989"/>
    </source>
</evidence>
<evidence type="ECO:0000256" key="2">
    <source>
        <dbReference type="ARBA" id="ARBA00004259"/>
    </source>
</evidence>
<dbReference type="Pfam" id="PF07787">
    <property type="entry name" value="TMEM43"/>
    <property type="match status" value="1"/>
</dbReference>
<gene>
    <name evidence="10" type="ORF">OFUS_LOCUS10345</name>
</gene>
<evidence type="ECO:0000256" key="1">
    <source>
        <dbReference type="ARBA" id="ARBA00004127"/>
    </source>
</evidence>
<evidence type="ECO:0000313" key="10">
    <source>
        <dbReference type="EMBL" id="CAH1784094.1"/>
    </source>
</evidence>
<dbReference type="GO" id="GO:0071763">
    <property type="term" value="P:nuclear membrane organization"/>
    <property type="evidence" value="ECO:0007669"/>
    <property type="project" value="TreeGrafter"/>
</dbReference>
<dbReference type="GO" id="GO:0005637">
    <property type="term" value="C:nuclear inner membrane"/>
    <property type="evidence" value="ECO:0007669"/>
    <property type="project" value="TreeGrafter"/>
</dbReference>
<keyword evidence="8" id="KW-0472">Membrane</keyword>
<keyword evidence="7" id="KW-1133">Transmembrane helix</keyword>
<protein>
    <submittedName>
        <fullName evidence="10">Uncharacterized protein</fullName>
    </submittedName>
</protein>
<proteinExistence type="inferred from homology"/>
<dbReference type="Proteomes" id="UP000749559">
    <property type="component" value="Unassembled WGS sequence"/>
</dbReference>
<evidence type="ECO:0000256" key="4">
    <source>
        <dbReference type="ARBA" id="ARBA00006627"/>
    </source>
</evidence>
<reference evidence="10" key="1">
    <citation type="submission" date="2022-03" db="EMBL/GenBank/DDBJ databases">
        <authorList>
            <person name="Martin C."/>
        </authorList>
    </citation>
    <scope>NUCLEOTIDE SEQUENCE</scope>
</reference>
<comment type="subcellular location">
    <subcellularLocation>
        <location evidence="1">Endomembrane system</location>
        <topology evidence="1">Multi-pass membrane protein</topology>
    </subcellularLocation>
    <subcellularLocation>
        <location evidence="3">Endoplasmic reticulum membrane</location>
    </subcellularLocation>
    <subcellularLocation>
        <location evidence="2">Nucleus envelope</location>
    </subcellularLocation>
</comment>
<comment type="caution">
    <text evidence="10">The sequence shown here is derived from an EMBL/GenBank/DDBJ whole genome shotgun (WGS) entry which is preliminary data.</text>
</comment>
<evidence type="ECO:0000256" key="9">
    <source>
        <dbReference type="ARBA" id="ARBA00023242"/>
    </source>
</evidence>
<keyword evidence="6" id="KW-0256">Endoplasmic reticulum</keyword>
<evidence type="ECO:0000256" key="3">
    <source>
        <dbReference type="ARBA" id="ARBA00004586"/>
    </source>
</evidence>
<accession>A0A8J1T7T4</accession>
<evidence type="ECO:0000256" key="6">
    <source>
        <dbReference type="ARBA" id="ARBA00022824"/>
    </source>
</evidence>
<sequence length="398" mass="44582">MYRQQFPNDPGMHNTMNQDSYTRVSYRRNPNFFERVGNSCVGIVVGFLLITGAVFLLFWNEGRAVQTSKSLDEGLDNVVQLKTVDVAFEHNNGKLVYLSGSLKTSEILRDDTYGVAVHAVKLKRNVEMYQWVEHEHKREINEGSNTRTETTYSYSQEWRSDVVNSGSFSSPYNHQNPNSMPVQTSMKQANEVQVGNFYLSTNLLSKLSGFKKLMPREAPKDPSIFLLDGTFYHGSGQLTNPQVGDLRVTFHYAGLSGAESASLGPPDVVSVIARQSGNSLSKYETEAGDDLEMLYMGQLTAEQIFQKEHMHNKVVTWGVRGGGWLLMFIGFGCFTSLITTLVDWIPIVRELVAKGVTTMNLFLSISLSLTVIALGWIRYRPLLGMTILALAATPFIWT</sequence>
<evidence type="ECO:0000256" key="5">
    <source>
        <dbReference type="ARBA" id="ARBA00022692"/>
    </source>
</evidence>
<dbReference type="GO" id="GO:0006629">
    <property type="term" value="P:lipid metabolic process"/>
    <property type="evidence" value="ECO:0007669"/>
    <property type="project" value="TreeGrafter"/>
</dbReference>
<organism evidence="10 11">
    <name type="scientific">Owenia fusiformis</name>
    <name type="common">Polychaete worm</name>
    <dbReference type="NCBI Taxonomy" id="6347"/>
    <lineage>
        <taxon>Eukaryota</taxon>
        <taxon>Metazoa</taxon>
        <taxon>Spiralia</taxon>
        <taxon>Lophotrochozoa</taxon>
        <taxon>Annelida</taxon>
        <taxon>Polychaeta</taxon>
        <taxon>Sedentaria</taxon>
        <taxon>Canalipalpata</taxon>
        <taxon>Sabellida</taxon>
        <taxon>Oweniida</taxon>
        <taxon>Oweniidae</taxon>
        <taxon>Owenia</taxon>
    </lineage>
</organism>